<accession>A0A4S3PRC1</accession>
<organism evidence="1 2">
    <name type="scientific">Bacillus timonensis</name>
    <dbReference type="NCBI Taxonomy" id="1033734"/>
    <lineage>
        <taxon>Bacteria</taxon>
        <taxon>Bacillati</taxon>
        <taxon>Bacillota</taxon>
        <taxon>Bacilli</taxon>
        <taxon>Bacillales</taxon>
        <taxon>Bacillaceae</taxon>
        <taxon>Bacillus</taxon>
    </lineage>
</organism>
<gene>
    <name evidence="1" type="ORF">E1I69_13600</name>
</gene>
<evidence type="ECO:0000313" key="1">
    <source>
        <dbReference type="EMBL" id="THE11796.1"/>
    </source>
</evidence>
<name>A0A4S3PRC1_9BACI</name>
<dbReference type="RefSeq" id="WP_136380131.1">
    <property type="nucleotide sequence ID" value="NZ_SLUB01000024.1"/>
</dbReference>
<dbReference type="AlphaFoldDB" id="A0A4S3PRC1"/>
<sequence length="92" mass="10548">MNISKQEILEKLAENNGSGYVELSGLLHEIKLLNGNQIAFTGACWKWTQTEMPSAHGDYSVLTDVLVEEDLMIPRFPTQDYYEFYESVHDFS</sequence>
<dbReference type="Proteomes" id="UP000306477">
    <property type="component" value="Unassembled WGS sequence"/>
</dbReference>
<dbReference type="EMBL" id="SLUB01000024">
    <property type="protein sequence ID" value="THE11796.1"/>
    <property type="molecule type" value="Genomic_DNA"/>
</dbReference>
<keyword evidence="2" id="KW-1185">Reference proteome</keyword>
<proteinExistence type="predicted"/>
<comment type="caution">
    <text evidence="1">The sequence shown here is derived from an EMBL/GenBank/DDBJ whole genome shotgun (WGS) entry which is preliminary data.</text>
</comment>
<evidence type="ECO:0000313" key="2">
    <source>
        <dbReference type="Proteomes" id="UP000306477"/>
    </source>
</evidence>
<protein>
    <submittedName>
        <fullName evidence="1">Uncharacterized protein</fullName>
    </submittedName>
</protein>
<dbReference type="OrthoDB" id="2872500at2"/>
<reference evidence="1 2" key="1">
    <citation type="journal article" date="2019" name="Indoor Air">
        <title>Impacts of indoor surface finishes on bacterial viability.</title>
        <authorList>
            <person name="Hu J."/>
            <person name="Maamar S.B."/>
            <person name="Glawe A.J."/>
            <person name="Gottel N."/>
            <person name="Gilbert J.A."/>
            <person name="Hartmann E.M."/>
        </authorList>
    </citation>
    <scope>NUCLEOTIDE SEQUENCE [LARGE SCALE GENOMIC DNA]</scope>
    <source>
        <strain evidence="1 2">AF060A6</strain>
    </source>
</reference>